<sequence>MSVTPFRWQSASRMEALRGLALERAERWIAQWTTAAQRPTVEVELLTAQRSEIAAADVRWYALGDAGATLSLRVAGATFEHLGCRLAGLAVADTSGLAAGIGQRALTDLARACFPANAPTALAPVAGVPAAADIGARFGAIGVQVSVGTIRFELHFDSALCAALVPVRMPPGEALVARRDAVKTIDATFDAMLDLGTAPLVDSLSFQPGDVIKTAIPIGAGLRLVAGDGGEILRGTLVAEDGHRALKVVKSHLQRNPQK</sequence>
<keyword evidence="2" id="KW-1185">Reference proteome</keyword>
<name>A0ABP9CCX1_9GAMM</name>
<reference evidence="2" key="1">
    <citation type="journal article" date="2019" name="Int. J. Syst. Evol. Microbiol.">
        <title>The Global Catalogue of Microorganisms (GCM) 10K type strain sequencing project: providing services to taxonomists for standard genome sequencing and annotation.</title>
        <authorList>
            <consortium name="The Broad Institute Genomics Platform"/>
            <consortium name="The Broad Institute Genome Sequencing Center for Infectious Disease"/>
            <person name="Wu L."/>
            <person name="Ma J."/>
        </authorList>
    </citation>
    <scope>NUCLEOTIDE SEQUENCE [LARGE SCALE GENOMIC DNA]</scope>
    <source>
        <strain evidence="2">JCM 18204</strain>
    </source>
</reference>
<evidence type="ECO:0008006" key="3">
    <source>
        <dbReference type="Google" id="ProtNLM"/>
    </source>
</evidence>
<protein>
    <recommendedName>
        <fullName evidence="3">Flagellar motor switch protein FliN-like C-terminal domain-containing protein</fullName>
    </recommendedName>
</protein>
<dbReference type="Proteomes" id="UP001499959">
    <property type="component" value="Unassembled WGS sequence"/>
</dbReference>
<dbReference type="RefSeq" id="WP_345304996.1">
    <property type="nucleotide sequence ID" value="NZ_BAABJE010000030.1"/>
</dbReference>
<proteinExistence type="predicted"/>
<organism evidence="1 2">
    <name type="scientific">Lysobacter hankyongensis</name>
    <dbReference type="NCBI Taxonomy" id="1176535"/>
    <lineage>
        <taxon>Bacteria</taxon>
        <taxon>Pseudomonadati</taxon>
        <taxon>Pseudomonadota</taxon>
        <taxon>Gammaproteobacteria</taxon>
        <taxon>Lysobacterales</taxon>
        <taxon>Lysobacteraceae</taxon>
        <taxon>Lysobacter</taxon>
    </lineage>
</organism>
<evidence type="ECO:0000313" key="2">
    <source>
        <dbReference type="Proteomes" id="UP001499959"/>
    </source>
</evidence>
<accession>A0ABP9CCX1</accession>
<dbReference type="EMBL" id="BAABJE010000030">
    <property type="protein sequence ID" value="GAA4807974.1"/>
    <property type="molecule type" value="Genomic_DNA"/>
</dbReference>
<gene>
    <name evidence="1" type="ORF">GCM10023307_38480</name>
</gene>
<comment type="caution">
    <text evidence="1">The sequence shown here is derived from an EMBL/GenBank/DDBJ whole genome shotgun (WGS) entry which is preliminary data.</text>
</comment>
<evidence type="ECO:0000313" key="1">
    <source>
        <dbReference type="EMBL" id="GAA4807974.1"/>
    </source>
</evidence>